<gene>
    <name evidence="2" type="ORF">TVY486_1108180</name>
</gene>
<organism evidence="2">
    <name type="scientific">Trypanosoma vivax (strain Y486)</name>
    <dbReference type="NCBI Taxonomy" id="1055687"/>
    <lineage>
        <taxon>Eukaryota</taxon>
        <taxon>Discoba</taxon>
        <taxon>Euglenozoa</taxon>
        <taxon>Kinetoplastea</taxon>
        <taxon>Metakinetoplastina</taxon>
        <taxon>Trypanosomatida</taxon>
        <taxon>Trypanosomatidae</taxon>
        <taxon>Trypanosoma</taxon>
        <taxon>Duttonella</taxon>
    </lineage>
</organism>
<dbReference type="VEuPathDB" id="TriTrypDB:TvY486_1108180"/>
<name>G0UBY6_TRYVY</name>
<proteinExistence type="predicted"/>
<sequence>MYLCGAVVVWAAPYRHPLPYVDQAFISLSAVPRAVCPASRLFSFPSFPVVFSVLEKVVIASSRVARGVVRMEEISNVVKNYYAVIGQKDDDIFQLYQDNRRLQKELNDALSGREENETELRSLRLLVAAQKTEIVEKRALTDALQAEGSVLRDAVGRVRSALGMISELDYTAGDVAEVCIADHVRCNELAWRQEQLVYAVECSSLLTVRVLVDLEQRERQVIADAYDSTCTGVWPILSQCFLLSSAWMERANARCADLEHSHREAMEALDRRAQAAQREHGCAIAVLEEKLTTGEAEVERLRGKVAREIAEKELLAVAGLARVDLLVERCADLERILASCLRALCRHDRWLMESRTEVKSAKERCDALQTRLSEARALLRARQSRVASASAGGSGAKGAPDALAADEADMAVTLGVLREEHEALRQEWRRSVERERQARQRLASAVRRHKAERTASESTTADIRRQCSVLENELKQMRLEAKRHAKESRHLQQQLEEVTADVKQRDERIRELEASDNTLSSRCAMLSARVEALEDDLASLQREKGERVSALENMLEETRRETGKHVTELEEQLRSERENFLCELKEWSSVLDNTRKKVVDLEGERDRERMLRKMLLEQQHDEARLLRSVMMSEKAMNSQAMQKRIDDLEQVCRRSAEVIVCLREAAHRSADTAVVRDTVLNAP</sequence>
<protein>
    <submittedName>
        <fullName evidence="2">Uncharacterized protein</fullName>
    </submittedName>
</protein>
<dbReference type="EMBL" id="HE573027">
    <property type="protein sequence ID" value="CCC53334.1"/>
    <property type="molecule type" value="Genomic_DNA"/>
</dbReference>
<accession>G0UBY6</accession>
<reference evidence="2" key="1">
    <citation type="journal article" date="2012" name="Proc. Natl. Acad. Sci. U.S.A.">
        <title>Antigenic diversity is generated by distinct evolutionary mechanisms in African trypanosome species.</title>
        <authorList>
            <person name="Jackson A.P."/>
            <person name="Berry A."/>
            <person name="Aslett M."/>
            <person name="Allison H.C."/>
            <person name="Burton P."/>
            <person name="Vavrova-Anderson J."/>
            <person name="Brown R."/>
            <person name="Browne H."/>
            <person name="Corton N."/>
            <person name="Hauser H."/>
            <person name="Gamble J."/>
            <person name="Gilderthorp R."/>
            <person name="Marcello L."/>
            <person name="McQuillan J."/>
            <person name="Otto T.D."/>
            <person name="Quail M.A."/>
            <person name="Sanders M.J."/>
            <person name="van Tonder A."/>
            <person name="Ginger M.L."/>
            <person name="Field M.C."/>
            <person name="Barry J.D."/>
            <person name="Hertz-Fowler C."/>
            <person name="Berriman M."/>
        </authorList>
    </citation>
    <scope>NUCLEOTIDE SEQUENCE</scope>
    <source>
        <strain evidence="2">Y486</strain>
    </source>
</reference>
<evidence type="ECO:0000313" key="2">
    <source>
        <dbReference type="EMBL" id="CCC53334.1"/>
    </source>
</evidence>
<evidence type="ECO:0000256" key="1">
    <source>
        <dbReference type="SAM" id="Coils"/>
    </source>
</evidence>
<feature type="coiled-coil region" evidence="1">
    <location>
        <begin position="248"/>
        <end position="304"/>
    </location>
</feature>
<dbReference type="AlphaFoldDB" id="G0UBY6"/>
<feature type="coiled-coil region" evidence="1">
    <location>
        <begin position="418"/>
        <end position="604"/>
    </location>
</feature>
<keyword evidence="1" id="KW-0175">Coiled coil</keyword>
<feature type="coiled-coil region" evidence="1">
    <location>
        <begin position="351"/>
        <end position="378"/>
    </location>
</feature>